<evidence type="ECO:0000313" key="2">
    <source>
        <dbReference type="Proteomes" id="UP000805649"/>
    </source>
</evidence>
<reference evidence="1 2" key="1">
    <citation type="journal article" date="2020" name="Phytopathology">
        <title>Genome Sequence Resources of Colletotrichum truncatum, C. plurivorum, C. musicola, and C. sojae: Four Species Pathogenic to Soybean (Glycine max).</title>
        <authorList>
            <person name="Rogerio F."/>
            <person name="Boufleur T.R."/>
            <person name="Ciampi-Guillardi M."/>
            <person name="Sukno S.A."/>
            <person name="Thon M.R."/>
            <person name="Massola Junior N.S."/>
            <person name="Baroncelli R."/>
        </authorList>
    </citation>
    <scope>NUCLEOTIDE SEQUENCE [LARGE SCALE GENOMIC DNA]</scope>
    <source>
        <strain evidence="1 2">CMES1059</strain>
    </source>
</reference>
<gene>
    <name evidence="1" type="ORF">CTRU02_215585</name>
</gene>
<dbReference type="Proteomes" id="UP000805649">
    <property type="component" value="Unassembled WGS sequence"/>
</dbReference>
<dbReference type="EMBL" id="VUJX02000017">
    <property type="protein sequence ID" value="KAL0929419.1"/>
    <property type="molecule type" value="Genomic_DNA"/>
</dbReference>
<name>A0ACC3YC46_COLTU</name>
<evidence type="ECO:0000313" key="1">
    <source>
        <dbReference type="EMBL" id="KAL0929419.1"/>
    </source>
</evidence>
<organism evidence="1 2">
    <name type="scientific">Colletotrichum truncatum</name>
    <name type="common">Anthracnose fungus</name>
    <name type="synonym">Colletotrichum capsici</name>
    <dbReference type="NCBI Taxonomy" id="5467"/>
    <lineage>
        <taxon>Eukaryota</taxon>
        <taxon>Fungi</taxon>
        <taxon>Dikarya</taxon>
        <taxon>Ascomycota</taxon>
        <taxon>Pezizomycotina</taxon>
        <taxon>Sordariomycetes</taxon>
        <taxon>Hypocreomycetidae</taxon>
        <taxon>Glomerellales</taxon>
        <taxon>Glomerellaceae</taxon>
        <taxon>Colletotrichum</taxon>
        <taxon>Colletotrichum truncatum species complex</taxon>
    </lineage>
</organism>
<accession>A0ACC3YC46</accession>
<protein>
    <submittedName>
        <fullName evidence="1">Phosphoglycerate mutase</fullName>
    </submittedName>
</protein>
<keyword evidence="2" id="KW-1185">Reference proteome</keyword>
<proteinExistence type="predicted"/>
<comment type="caution">
    <text evidence="1">The sequence shown here is derived from an EMBL/GenBank/DDBJ whole genome shotgun (WGS) entry which is preliminary data.</text>
</comment>
<sequence length="232" mass="26070">MSDRDAKTPRVVVMRHGETEWAAKGYFTGKTEIDLTPNGVKQVESTASLIVGAGKLLEPSRLAHIIVSPRKRTQRTLDLLALSPSEFHAVIVCTEDMREWDYGDYEGMTDVDIRKLRKSRGLDKIREWNIWEDGCEGGESNQEVTERVDRIITQIRDLQSPCMHGGKAADVLIVAHGLILRCFMKRWIGYEIENPLPMTFSPGAVAVMSYRKEDVNQPVFHLGLALPSAPHA</sequence>